<name>A0A2K9PKK0_9FLAO</name>
<keyword evidence="3" id="KW-0067">ATP-binding</keyword>
<reference evidence="5 6" key="1">
    <citation type="submission" date="2018-01" db="EMBL/GenBank/DDBJ databases">
        <title>Complete genome sequence of Flavivirga eckloniae ECD14 isolated from seaweed Ecklonia cava.</title>
        <authorList>
            <person name="Lee J.H."/>
            <person name="Baik K.S."/>
            <person name="Seong C.N."/>
        </authorList>
    </citation>
    <scope>NUCLEOTIDE SEQUENCE [LARGE SCALE GENOMIC DNA]</scope>
    <source>
        <strain evidence="5 6">ECD14</strain>
    </source>
</reference>
<gene>
    <name evidence="5" type="ORF">C1H87_02140</name>
</gene>
<dbReference type="EMBL" id="CP025791">
    <property type="protein sequence ID" value="AUP77580.1"/>
    <property type="molecule type" value="Genomic_DNA"/>
</dbReference>
<accession>A0A2K9PKK0</accession>
<dbReference type="PANTHER" id="PTHR43309">
    <property type="entry name" value="5-OXOPROLINASE SUBUNIT C"/>
    <property type="match status" value="1"/>
</dbReference>
<dbReference type="OrthoDB" id="9782422at2"/>
<keyword evidence="2 5" id="KW-0378">Hydrolase</keyword>
<dbReference type="Gene3D" id="2.40.100.10">
    <property type="entry name" value="Cyclophilin-like"/>
    <property type="match status" value="1"/>
</dbReference>
<evidence type="ECO:0000256" key="2">
    <source>
        <dbReference type="ARBA" id="ARBA00022801"/>
    </source>
</evidence>
<dbReference type="InterPro" id="IPR003778">
    <property type="entry name" value="CT_A_B"/>
</dbReference>
<proteinExistence type="predicted"/>
<evidence type="ECO:0000256" key="1">
    <source>
        <dbReference type="ARBA" id="ARBA00022741"/>
    </source>
</evidence>
<evidence type="ECO:0000313" key="6">
    <source>
        <dbReference type="Proteomes" id="UP000235826"/>
    </source>
</evidence>
<dbReference type="InterPro" id="IPR052708">
    <property type="entry name" value="PxpC"/>
</dbReference>
<protein>
    <submittedName>
        <fullName evidence="5">Allophanate hydrolase</fullName>
    </submittedName>
</protein>
<dbReference type="Pfam" id="PF02626">
    <property type="entry name" value="CT_A_B"/>
    <property type="match status" value="1"/>
</dbReference>
<evidence type="ECO:0000313" key="5">
    <source>
        <dbReference type="EMBL" id="AUP77580.1"/>
    </source>
</evidence>
<keyword evidence="1" id="KW-0547">Nucleotide-binding</keyword>
<organism evidence="5 6">
    <name type="scientific">Flavivirga eckloniae</name>
    <dbReference type="NCBI Taxonomy" id="1803846"/>
    <lineage>
        <taxon>Bacteria</taxon>
        <taxon>Pseudomonadati</taxon>
        <taxon>Bacteroidota</taxon>
        <taxon>Flavobacteriia</taxon>
        <taxon>Flavobacteriales</taxon>
        <taxon>Flavobacteriaceae</taxon>
        <taxon>Flavivirga</taxon>
    </lineage>
</organism>
<sequence length="288" mass="31704">MVKVLKSGLYSTIQDLGRYSYQEYGVPYSGAMDAYAASLANMLLGNDKNAAVMEITMMGPTLEFNCDTGICISGANLSPKLNEKPITLNQPTSVKRGDKLSFGKLIFGFRSYIAVSGGFKTEKVMNSYSMYQGITEQSTVLKNSDLLIDASSKSFDTKHAGVKISDSHFSTKHIEVFKGPEFDKLSKAQQDLLFSQHFTIAKENNRMAYQLVEPLENSLEPIITSSVLPGTIQLTPSGKLIVLMRDCQTTGGYPRILQLKESSINILAQKFTGNSIQFSIPAFRLSSR</sequence>
<dbReference type="Proteomes" id="UP000235826">
    <property type="component" value="Chromosome"/>
</dbReference>
<dbReference type="PANTHER" id="PTHR43309:SF5">
    <property type="entry name" value="5-OXOPROLINASE SUBUNIT C"/>
    <property type="match status" value="1"/>
</dbReference>
<dbReference type="GO" id="GO:0016787">
    <property type="term" value="F:hydrolase activity"/>
    <property type="evidence" value="ECO:0007669"/>
    <property type="project" value="UniProtKB-KW"/>
</dbReference>
<dbReference type="SMART" id="SM00797">
    <property type="entry name" value="AHS2"/>
    <property type="match status" value="1"/>
</dbReference>
<dbReference type="RefSeq" id="WP_102754240.1">
    <property type="nucleotide sequence ID" value="NZ_CP025791.1"/>
</dbReference>
<dbReference type="AlphaFoldDB" id="A0A2K9PKK0"/>
<feature type="domain" description="Carboxyltransferase" evidence="4">
    <location>
        <begin position="23"/>
        <end position="285"/>
    </location>
</feature>
<dbReference type="KEGG" id="fek:C1H87_02140"/>
<evidence type="ECO:0000259" key="4">
    <source>
        <dbReference type="SMART" id="SM00797"/>
    </source>
</evidence>
<dbReference type="GO" id="GO:0005524">
    <property type="term" value="F:ATP binding"/>
    <property type="evidence" value="ECO:0007669"/>
    <property type="project" value="UniProtKB-KW"/>
</dbReference>
<evidence type="ECO:0000256" key="3">
    <source>
        <dbReference type="ARBA" id="ARBA00022840"/>
    </source>
</evidence>
<keyword evidence="6" id="KW-1185">Reference proteome</keyword>
<dbReference type="InterPro" id="IPR029000">
    <property type="entry name" value="Cyclophilin-like_dom_sf"/>
</dbReference>